<dbReference type="AlphaFoldDB" id="A0A4Q8LDB2"/>
<dbReference type="Proteomes" id="UP000292627">
    <property type="component" value="Unassembled WGS sequence"/>
</dbReference>
<feature type="signal peptide" evidence="1">
    <location>
        <begin position="1"/>
        <end position="23"/>
    </location>
</feature>
<protein>
    <submittedName>
        <fullName evidence="2">Glutaminyl-peptide cyclotransferase</fullName>
    </submittedName>
</protein>
<keyword evidence="1" id="KW-0732">Signal</keyword>
<evidence type="ECO:0000256" key="1">
    <source>
        <dbReference type="SAM" id="SignalP"/>
    </source>
</evidence>
<dbReference type="OrthoDB" id="7767370at2"/>
<evidence type="ECO:0000313" key="3">
    <source>
        <dbReference type="Proteomes" id="UP000292627"/>
    </source>
</evidence>
<reference evidence="2 3" key="1">
    <citation type="submission" date="2019-02" db="EMBL/GenBank/DDBJ databases">
        <title>WGS of Pseudoxanthomonas species novum from clinical isolates.</title>
        <authorList>
            <person name="Bernier A.-M."/>
            <person name="Bernard K."/>
            <person name="Vachon A."/>
        </authorList>
    </citation>
    <scope>NUCLEOTIDE SEQUENCE [LARGE SCALE GENOMIC DNA]</scope>
    <source>
        <strain evidence="2 3">NML171200</strain>
    </source>
</reference>
<sequence length="257" mass="28346">MSASTLRPAFVLLLALFILPACARVPVQGVKAVKTYPHDTQAFTEGLFYLDGVLYESTGELGQSVVRKVELATGKVLQEAALPPQYFGEGIVAHDGKLLQLTWRSGVGAIRDLATFDLIGSFRYPGEGWALTRDDTHLYMSDGTPVIRVLDPDTLQQTGSITVTVDGTPLQRVNELEWIKGELWANVWMTDRIARIDPATGAVVGWVDLKGLFDYRKLADPNDDVPNGIAYDAQGDRIFVTGKRWPKLFEIKLTGPR</sequence>
<dbReference type="SUPFAM" id="SSF50969">
    <property type="entry name" value="YVTN repeat-like/Quinoprotein amine dehydrogenase"/>
    <property type="match status" value="1"/>
</dbReference>
<accession>A0A4Q8LDB2</accession>
<dbReference type="InterPro" id="IPR007788">
    <property type="entry name" value="QCT"/>
</dbReference>
<dbReference type="EMBL" id="SHMC01000002">
    <property type="protein sequence ID" value="TAA26863.1"/>
    <property type="molecule type" value="Genomic_DNA"/>
</dbReference>
<dbReference type="InterPro" id="IPR011044">
    <property type="entry name" value="Quino_amine_DH_bsu"/>
</dbReference>
<gene>
    <name evidence="2" type="ORF">EA660_06525</name>
</gene>
<dbReference type="RefSeq" id="WP_130550716.1">
    <property type="nucleotide sequence ID" value="NZ_SHMC01000002.1"/>
</dbReference>
<comment type="caution">
    <text evidence="2">The sequence shown here is derived from an EMBL/GenBank/DDBJ whole genome shotgun (WGS) entry which is preliminary data.</text>
</comment>
<keyword evidence="2" id="KW-0808">Transferase</keyword>
<proteinExistence type="predicted"/>
<name>A0A4Q8LDB2_9GAMM</name>
<dbReference type="Pfam" id="PF05096">
    <property type="entry name" value="Glu_cyclase_2"/>
    <property type="match status" value="1"/>
</dbReference>
<dbReference type="InterPro" id="IPR015943">
    <property type="entry name" value="WD40/YVTN_repeat-like_dom_sf"/>
</dbReference>
<dbReference type="Gene3D" id="2.130.10.10">
    <property type="entry name" value="YVTN repeat-like/Quinoprotein amine dehydrogenase"/>
    <property type="match status" value="1"/>
</dbReference>
<dbReference type="PANTHER" id="PTHR31270">
    <property type="entry name" value="GLUTAMINYL-PEPTIDE CYCLOTRANSFERASE"/>
    <property type="match status" value="1"/>
</dbReference>
<organism evidence="2 3">
    <name type="scientific">Pseudoxanthomonas winnipegensis</name>
    <dbReference type="NCBI Taxonomy" id="2480810"/>
    <lineage>
        <taxon>Bacteria</taxon>
        <taxon>Pseudomonadati</taxon>
        <taxon>Pseudomonadota</taxon>
        <taxon>Gammaproteobacteria</taxon>
        <taxon>Lysobacterales</taxon>
        <taxon>Lysobacteraceae</taxon>
        <taxon>Pseudoxanthomonas</taxon>
    </lineage>
</organism>
<dbReference type="GO" id="GO:0016603">
    <property type="term" value="F:glutaminyl-peptide cyclotransferase activity"/>
    <property type="evidence" value="ECO:0007669"/>
    <property type="project" value="InterPro"/>
</dbReference>
<feature type="chain" id="PRO_5020594860" evidence="1">
    <location>
        <begin position="24"/>
        <end position="257"/>
    </location>
</feature>
<dbReference type="PANTHER" id="PTHR31270:SF1">
    <property type="entry name" value="GLUTAMINYL-PEPTIDE CYCLOTRANSFERASE"/>
    <property type="match status" value="1"/>
</dbReference>
<evidence type="ECO:0000313" key="2">
    <source>
        <dbReference type="EMBL" id="TAA26863.1"/>
    </source>
</evidence>